<proteinExistence type="predicted"/>
<dbReference type="EMBL" id="CP050500">
    <property type="protein sequence ID" value="QOP55903.1"/>
    <property type="molecule type" value="Genomic_DNA"/>
</dbReference>
<protein>
    <submittedName>
        <fullName evidence="4">Glycosyltransferase family 4 protein</fullName>
    </submittedName>
</protein>
<dbReference type="Gene3D" id="3.40.50.11090">
    <property type="match status" value="1"/>
</dbReference>
<keyword evidence="1" id="KW-0328">Glycosyltransferase</keyword>
<dbReference type="GO" id="GO:0016757">
    <property type="term" value="F:glycosyltransferase activity"/>
    <property type="evidence" value="ECO:0007669"/>
    <property type="project" value="UniProtKB-KW"/>
</dbReference>
<organism evidence="4 5">
    <name type="scientific">Lacticaseibacillus paracasei</name>
    <name type="common">Lactobacillus paracasei</name>
    <dbReference type="NCBI Taxonomy" id="1597"/>
    <lineage>
        <taxon>Bacteria</taxon>
        <taxon>Bacillati</taxon>
        <taxon>Bacillota</taxon>
        <taxon>Bacilli</taxon>
        <taxon>Lactobacillales</taxon>
        <taxon>Lactobacillaceae</taxon>
        <taxon>Lacticaseibacillus</taxon>
    </lineage>
</organism>
<dbReference type="PANTHER" id="PTHR12526">
    <property type="entry name" value="GLYCOSYLTRANSFERASE"/>
    <property type="match status" value="1"/>
</dbReference>
<dbReference type="Pfam" id="PF00534">
    <property type="entry name" value="Glycos_transf_1"/>
    <property type="match status" value="1"/>
</dbReference>
<evidence type="ECO:0000313" key="4">
    <source>
        <dbReference type="EMBL" id="QOP55903.1"/>
    </source>
</evidence>
<feature type="domain" description="Glycosyl transferase family 1" evidence="3">
    <location>
        <begin position="178"/>
        <end position="335"/>
    </location>
</feature>
<reference evidence="4 5" key="1">
    <citation type="submission" date="2020-03" db="EMBL/GenBank/DDBJ databases">
        <title>Complete genome sequence of Lactobacillus paracasei strain NFFJ04, isolated from animal feed.</title>
        <authorList>
            <person name="Jung J.Y."/>
        </authorList>
    </citation>
    <scope>NUCLEOTIDE SEQUENCE [LARGE SCALE GENOMIC DNA]</scope>
    <source>
        <strain evidence="4 5">NFFJ04</strain>
    </source>
</reference>
<evidence type="ECO:0000256" key="2">
    <source>
        <dbReference type="ARBA" id="ARBA00022679"/>
    </source>
</evidence>
<dbReference type="InterPro" id="IPR001296">
    <property type="entry name" value="Glyco_trans_1"/>
</dbReference>
<sequence length="371" mass="42894">MGIRLTFILPASNDVPVGGFKIIYQYANALTKDGYDVTICYTYSSLPNSDFFKHRLGRLKHHLFKWRYDRYRVTWFRLDPRIKLKFDIIGNSEIPDGDVVIATTAPTATFVSKLSAKKGSKFYFIQSYEAWWYHGRIDELEETYRLGLNNMVISQDLFNKVFAVTGKKPYYLPNFYMQQEFFVVNNIKQRRNTVALLNHQQLSKRTAFGIKVLKKVKKEIPDLRVELFGTNNEPENLPSYFRYTHRATSEQLRESIYGQAKVYLLPSVLEGWGLTGMEAMASGAVLVASNIGGIEDYANDTNSILVPPDDIQAFSDAVIRLLRDDEERVRLADKASLDMQNFTLKKSKDRLEEIIDQSDSRERIENVRRES</sequence>
<dbReference type="CDD" id="cd03801">
    <property type="entry name" value="GT4_PimA-like"/>
    <property type="match status" value="1"/>
</dbReference>
<dbReference type="Gene3D" id="3.40.50.2000">
    <property type="entry name" value="Glycogen Phosphorylase B"/>
    <property type="match status" value="1"/>
</dbReference>
<dbReference type="RefSeq" id="WP_086430897.1">
    <property type="nucleotide sequence ID" value="NZ_CP050500.1"/>
</dbReference>
<dbReference type="PANTHER" id="PTHR12526:SF510">
    <property type="entry name" value="D-INOSITOL 3-PHOSPHATE GLYCOSYLTRANSFERASE"/>
    <property type="match status" value="1"/>
</dbReference>
<dbReference type="Proteomes" id="UP000593972">
    <property type="component" value="Chromosome"/>
</dbReference>
<evidence type="ECO:0000259" key="3">
    <source>
        <dbReference type="Pfam" id="PF00534"/>
    </source>
</evidence>
<evidence type="ECO:0000256" key="1">
    <source>
        <dbReference type="ARBA" id="ARBA00022676"/>
    </source>
</evidence>
<keyword evidence="2" id="KW-0808">Transferase</keyword>
<accession>A0ABD7BU04</accession>
<name>A0ABD7BU04_LACPA</name>
<gene>
    <name evidence="4" type="ORF">HCJ88_09010</name>
</gene>
<dbReference type="SUPFAM" id="SSF53756">
    <property type="entry name" value="UDP-Glycosyltransferase/glycogen phosphorylase"/>
    <property type="match status" value="1"/>
</dbReference>
<dbReference type="AlphaFoldDB" id="A0ABD7BU04"/>
<evidence type="ECO:0000313" key="5">
    <source>
        <dbReference type="Proteomes" id="UP000593972"/>
    </source>
</evidence>